<dbReference type="InterPro" id="IPR007801">
    <property type="entry name" value="MbnB/TglH/ChrH"/>
</dbReference>
<dbReference type="InterPro" id="IPR036237">
    <property type="entry name" value="Xyl_isomerase-like_sf"/>
</dbReference>
<sequence length="284" mass="30162">MPARAAAGAIPLRAGIGLRSPHVAEFLDGRPPVAWVEVHSENYLGDGGPRLAALERIRRDRPLACHGVGLSPGSPQGLDDEHLRRLRALYARLEPGLVSEHLAWCRLDGHYLPDLLPLPYTAEALAVVVRNLDHAQTLLGRRLLLENPSTYLAAAGDYDEPDFLAEVVRRSGCGLLLDVNNVYVSACNHGFDPLAWLAALPAAAVGEIHVAGHAACGEGAATLLIDDHGAAVAEPVWALLDAALRRCGPVPVLLERDTRIPPLAELLAEATRAEAALRAATVAA</sequence>
<dbReference type="EMBL" id="SLWY01000023">
    <property type="protein sequence ID" value="TCO78167.1"/>
    <property type="molecule type" value="Genomic_DNA"/>
</dbReference>
<reference evidence="2 3" key="1">
    <citation type="submission" date="2019-03" db="EMBL/GenBank/DDBJ databases">
        <title>Genomic Encyclopedia of Type Strains, Phase IV (KMG-IV): sequencing the most valuable type-strain genomes for metagenomic binning, comparative biology and taxonomic classification.</title>
        <authorList>
            <person name="Goeker M."/>
        </authorList>
    </citation>
    <scope>NUCLEOTIDE SEQUENCE [LARGE SCALE GENOMIC DNA]</scope>
    <source>
        <strain evidence="2 3">DSM 25287</strain>
    </source>
</reference>
<protein>
    <recommendedName>
        <fullName evidence="1">UPF0276 protein EV699_12344</fullName>
    </recommendedName>
</protein>
<dbReference type="AlphaFoldDB" id="A0A4R2KZ21"/>
<keyword evidence="3" id="KW-1185">Reference proteome</keyword>
<evidence type="ECO:0000313" key="3">
    <source>
        <dbReference type="Proteomes" id="UP000295765"/>
    </source>
</evidence>
<name>A0A4R2KZ21_9GAMM</name>
<organism evidence="2 3">
    <name type="scientific">Plasticicumulans lactativorans</name>
    <dbReference type="NCBI Taxonomy" id="1133106"/>
    <lineage>
        <taxon>Bacteria</taxon>
        <taxon>Pseudomonadati</taxon>
        <taxon>Pseudomonadota</taxon>
        <taxon>Gammaproteobacteria</taxon>
        <taxon>Candidatus Competibacteraceae</taxon>
        <taxon>Plasticicumulans</taxon>
    </lineage>
</organism>
<accession>A0A4R2KZ21</accession>
<dbReference type="Pfam" id="PF05114">
    <property type="entry name" value="MbnB_TglH_ChrH"/>
    <property type="match status" value="1"/>
</dbReference>
<comment type="similarity">
    <text evidence="1">Belongs to the UPF0276 family.</text>
</comment>
<evidence type="ECO:0000256" key="1">
    <source>
        <dbReference type="HAMAP-Rule" id="MF_00697"/>
    </source>
</evidence>
<dbReference type="PANTHER" id="PTHR42194:SF1">
    <property type="entry name" value="UPF0276 PROTEIN HI_1600"/>
    <property type="match status" value="1"/>
</dbReference>
<dbReference type="HAMAP" id="MF_00697">
    <property type="entry name" value="UPF0276"/>
    <property type="match status" value="1"/>
</dbReference>
<dbReference type="PANTHER" id="PTHR42194">
    <property type="entry name" value="UPF0276 PROTEIN HI_1600"/>
    <property type="match status" value="1"/>
</dbReference>
<dbReference type="NCBIfam" id="NF003818">
    <property type="entry name" value="PRK05409.1"/>
    <property type="match status" value="1"/>
</dbReference>
<dbReference type="SUPFAM" id="SSF51658">
    <property type="entry name" value="Xylose isomerase-like"/>
    <property type="match status" value="1"/>
</dbReference>
<dbReference type="Proteomes" id="UP000295765">
    <property type="component" value="Unassembled WGS sequence"/>
</dbReference>
<comment type="caution">
    <text evidence="2">The sequence shown here is derived from an EMBL/GenBank/DDBJ whole genome shotgun (WGS) entry which is preliminary data.</text>
</comment>
<gene>
    <name evidence="2" type="ORF">EV699_12344</name>
</gene>
<dbReference type="Gene3D" id="3.20.20.150">
    <property type="entry name" value="Divalent-metal-dependent TIM barrel enzymes"/>
    <property type="match status" value="1"/>
</dbReference>
<evidence type="ECO:0000313" key="2">
    <source>
        <dbReference type="EMBL" id="TCO78167.1"/>
    </source>
</evidence>
<proteinExistence type="inferred from homology"/>
<dbReference type="OrthoDB" id="9763101at2"/>
<dbReference type="RefSeq" id="WP_132545173.1">
    <property type="nucleotide sequence ID" value="NZ_SLWY01000023.1"/>
</dbReference>